<evidence type="ECO:0000256" key="2">
    <source>
        <dbReference type="ARBA" id="ARBA00023125"/>
    </source>
</evidence>
<proteinExistence type="predicted"/>
<dbReference type="Pfam" id="PF00027">
    <property type="entry name" value="cNMP_binding"/>
    <property type="match status" value="1"/>
</dbReference>
<dbReference type="InterPro" id="IPR014710">
    <property type="entry name" value="RmlC-like_jellyroll"/>
</dbReference>
<dbReference type="InterPro" id="IPR018490">
    <property type="entry name" value="cNMP-bd_dom_sf"/>
</dbReference>
<dbReference type="Proteomes" id="UP001230685">
    <property type="component" value="Unassembled WGS sequence"/>
</dbReference>
<keyword evidence="6" id="KW-1185">Reference proteome</keyword>
<dbReference type="EMBL" id="JAUUDS010000003">
    <property type="protein sequence ID" value="MDP1027240.1"/>
    <property type="molecule type" value="Genomic_DNA"/>
</dbReference>
<evidence type="ECO:0000256" key="3">
    <source>
        <dbReference type="ARBA" id="ARBA00023163"/>
    </source>
</evidence>
<protein>
    <submittedName>
        <fullName evidence="5">Crp/Fnr family transcriptional regulator</fullName>
    </submittedName>
</protein>
<dbReference type="PANTHER" id="PTHR24567:SF68">
    <property type="entry name" value="DNA-BINDING TRANSCRIPTIONAL DUAL REGULATOR CRP"/>
    <property type="match status" value="1"/>
</dbReference>
<dbReference type="InterPro" id="IPR036390">
    <property type="entry name" value="WH_DNA-bd_sf"/>
</dbReference>
<dbReference type="Gene3D" id="1.10.10.10">
    <property type="entry name" value="Winged helix-like DNA-binding domain superfamily/Winged helix DNA-binding domain"/>
    <property type="match status" value="1"/>
</dbReference>
<comment type="caution">
    <text evidence="5">The sequence shown here is derived from an EMBL/GenBank/DDBJ whole genome shotgun (WGS) entry which is preliminary data.</text>
</comment>
<dbReference type="RefSeq" id="WP_305172952.1">
    <property type="nucleotide sequence ID" value="NZ_JAUUDS010000003.1"/>
</dbReference>
<dbReference type="SUPFAM" id="SSF51206">
    <property type="entry name" value="cAMP-binding domain-like"/>
    <property type="match status" value="1"/>
</dbReference>
<dbReference type="CDD" id="cd00038">
    <property type="entry name" value="CAP_ED"/>
    <property type="match status" value="1"/>
</dbReference>
<name>A0ABT9EJU7_9SPHN</name>
<evidence type="ECO:0000313" key="6">
    <source>
        <dbReference type="Proteomes" id="UP001230685"/>
    </source>
</evidence>
<dbReference type="PROSITE" id="PS51063">
    <property type="entry name" value="HTH_CRP_2"/>
    <property type="match status" value="1"/>
</dbReference>
<dbReference type="PANTHER" id="PTHR24567">
    <property type="entry name" value="CRP FAMILY TRANSCRIPTIONAL REGULATORY PROTEIN"/>
    <property type="match status" value="1"/>
</dbReference>
<keyword evidence="1" id="KW-0805">Transcription regulation</keyword>
<evidence type="ECO:0000313" key="5">
    <source>
        <dbReference type="EMBL" id="MDP1027240.1"/>
    </source>
</evidence>
<organism evidence="5 6">
    <name type="scientific">Sphingomonas aurea</name>
    <dbReference type="NCBI Taxonomy" id="3063994"/>
    <lineage>
        <taxon>Bacteria</taxon>
        <taxon>Pseudomonadati</taxon>
        <taxon>Pseudomonadota</taxon>
        <taxon>Alphaproteobacteria</taxon>
        <taxon>Sphingomonadales</taxon>
        <taxon>Sphingomonadaceae</taxon>
        <taxon>Sphingomonas</taxon>
    </lineage>
</organism>
<reference evidence="5 6" key="1">
    <citation type="submission" date="2023-07" db="EMBL/GenBank/DDBJ databases">
        <authorList>
            <person name="Kim M.K."/>
        </authorList>
    </citation>
    <scope>NUCLEOTIDE SEQUENCE [LARGE SCALE GENOMIC DNA]</scope>
    <source>
        <strain evidence="5 6">KR1UV-12</strain>
    </source>
</reference>
<dbReference type="InterPro" id="IPR000595">
    <property type="entry name" value="cNMP-bd_dom"/>
</dbReference>
<dbReference type="Gene3D" id="2.60.120.10">
    <property type="entry name" value="Jelly Rolls"/>
    <property type="match status" value="1"/>
</dbReference>
<dbReference type="PRINTS" id="PR00034">
    <property type="entry name" value="HTHCRP"/>
</dbReference>
<keyword evidence="3" id="KW-0804">Transcription</keyword>
<dbReference type="InterPro" id="IPR050397">
    <property type="entry name" value="Env_Response_Regulators"/>
</dbReference>
<dbReference type="SUPFAM" id="SSF46785">
    <property type="entry name" value="Winged helix' DNA-binding domain"/>
    <property type="match status" value="1"/>
</dbReference>
<evidence type="ECO:0000259" key="4">
    <source>
        <dbReference type="PROSITE" id="PS51063"/>
    </source>
</evidence>
<dbReference type="SMART" id="SM00419">
    <property type="entry name" value="HTH_CRP"/>
    <property type="match status" value="1"/>
</dbReference>
<dbReference type="Pfam" id="PF13545">
    <property type="entry name" value="HTH_Crp_2"/>
    <property type="match status" value="1"/>
</dbReference>
<dbReference type="InterPro" id="IPR012318">
    <property type="entry name" value="HTH_CRP"/>
</dbReference>
<accession>A0ABT9EJU7</accession>
<feature type="domain" description="HTH crp-type" evidence="4">
    <location>
        <begin position="149"/>
        <end position="223"/>
    </location>
</feature>
<evidence type="ECO:0000256" key="1">
    <source>
        <dbReference type="ARBA" id="ARBA00023015"/>
    </source>
</evidence>
<dbReference type="InterPro" id="IPR036388">
    <property type="entry name" value="WH-like_DNA-bd_sf"/>
</dbReference>
<keyword evidence="2" id="KW-0238">DNA-binding</keyword>
<gene>
    <name evidence="5" type="ORF">Q5H91_08455</name>
</gene>
<sequence>MASHPLHLLVRKLEGGVQLDAEQRQAIYALPHMIRATPAGTYLLREGDPPTICAVLVTGYALRHKITRHGVRQIVSLQIPGEALDFQHLSLHTADHNIQTLTQADLALVPMQAVHDLAARHPAIADAILRHVQIEASIAREWMVNIGRRTARERLAHLLCEFACRLDAQGLVNGEGYELPMTQEQIGDALGLTSVHVNRSIRALEEEGLITRARRVISFPDIQRLRSVADFNDLYLHLRRQD</sequence>